<accession>E1YFL6</accession>
<organism evidence="1">
    <name type="scientific">uncultured Desulfobacterium sp</name>
    <dbReference type="NCBI Taxonomy" id="201089"/>
    <lineage>
        <taxon>Bacteria</taxon>
        <taxon>Pseudomonadati</taxon>
        <taxon>Thermodesulfobacteriota</taxon>
        <taxon>Desulfobacteria</taxon>
        <taxon>Desulfobacterales</taxon>
        <taxon>Desulfobacteriaceae</taxon>
        <taxon>Desulfobacterium</taxon>
        <taxon>environmental samples</taxon>
    </lineage>
</organism>
<dbReference type="EMBL" id="FR695872">
    <property type="protein sequence ID" value="CBX29360.1"/>
    <property type="molecule type" value="Genomic_DNA"/>
</dbReference>
<dbReference type="AlphaFoldDB" id="E1YFL6"/>
<sequence>MPRKEKITAISKLPYMANTLFNSFDPYFLLTSHVIIRRMKISVTLCMILIS</sequence>
<gene>
    <name evidence="1" type="ORF">N47_J03410</name>
</gene>
<proteinExistence type="predicted"/>
<reference evidence="1" key="1">
    <citation type="journal article" date="2011" name="Environ. Microbiol.">
        <title>Genomic insights into the metabolic potential of the polycyclic aromatic hydrocarbon degrading sulfate-reducing Deltaproteobacterium N47.</title>
        <authorList>
            <person name="Bergmann F."/>
            <person name="Selesi D."/>
            <person name="Weinmaier T."/>
            <person name="Tischler P."/>
            <person name="Rattei T."/>
            <person name="Meckenstock R.U."/>
        </authorList>
    </citation>
    <scope>NUCLEOTIDE SEQUENCE</scope>
</reference>
<evidence type="ECO:0000313" key="1">
    <source>
        <dbReference type="EMBL" id="CBX29360.1"/>
    </source>
</evidence>
<name>E1YFL6_9BACT</name>
<protein>
    <submittedName>
        <fullName evidence="1">Uncharacterized protein</fullName>
    </submittedName>
</protein>